<dbReference type="SUPFAM" id="SSF54211">
    <property type="entry name" value="Ribosomal protein S5 domain 2-like"/>
    <property type="match status" value="1"/>
</dbReference>
<name>A0A0F3IS72_9PROT</name>
<feature type="non-terminal residue" evidence="1">
    <location>
        <position position="69"/>
    </location>
</feature>
<organism evidence="1 2">
    <name type="scientific">Elstera litoralis</name>
    <dbReference type="NCBI Taxonomy" id="552518"/>
    <lineage>
        <taxon>Bacteria</taxon>
        <taxon>Pseudomonadati</taxon>
        <taxon>Pseudomonadota</taxon>
        <taxon>Alphaproteobacteria</taxon>
        <taxon>Rhodospirillales</taxon>
        <taxon>Rhodospirillaceae</taxon>
        <taxon>Elstera</taxon>
    </lineage>
</organism>
<sequence>MVMPDTLTDLAPAKINLTLRVLGQRADGYHRLDSLVGFAEIGDRLSVAASESLSLTITGPFASATGNTP</sequence>
<dbReference type="Proteomes" id="UP000033774">
    <property type="component" value="Unassembled WGS sequence"/>
</dbReference>
<dbReference type="EMBL" id="LAJY01000260">
    <property type="protein sequence ID" value="KJV09546.1"/>
    <property type="molecule type" value="Genomic_DNA"/>
</dbReference>
<keyword evidence="1" id="KW-0808">Transferase</keyword>
<comment type="caution">
    <text evidence="1">The sequence shown here is derived from an EMBL/GenBank/DDBJ whole genome shotgun (WGS) entry which is preliminary data.</text>
</comment>
<proteinExistence type="predicted"/>
<protein>
    <submittedName>
        <fullName evidence="1">4-diphosphocytidyl-2C-methyl-D-erythritol kinase</fullName>
    </submittedName>
</protein>
<dbReference type="GO" id="GO:0016301">
    <property type="term" value="F:kinase activity"/>
    <property type="evidence" value="ECO:0007669"/>
    <property type="project" value="UniProtKB-KW"/>
</dbReference>
<keyword evidence="1" id="KW-0418">Kinase</keyword>
<evidence type="ECO:0000313" key="1">
    <source>
        <dbReference type="EMBL" id="KJV09546.1"/>
    </source>
</evidence>
<keyword evidence="2" id="KW-1185">Reference proteome</keyword>
<dbReference type="InterPro" id="IPR014721">
    <property type="entry name" value="Ribsml_uS5_D2-typ_fold_subgr"/>
</dbReference>
<dbReference type="InterPro" id="IPR020568">
    <property type="entry name" value="Ribosomal_Su5_D2-typ_SF"/>
</dbReference>
<dbReference type="PATRIC" id="fig|552518.3.peg.1625"/>
<reference evidence="1 2" key="1">
    <citation type="submission" date="2015-03" db="EMBL/GenBank/DDBJ databases">
        <title>Draft genome sequence of Elstera litoralis.</title>
        <authorList>
            <person name="Rahalkar M.C."/>
            <person name="Dhakephalkar P.K."/>
            <person name="Pore S.D."/>
            <person name="Arora P."/>
            <person name="Kapse N.G."/>
            <person name="Pandit P.S."/>
        </authorList>
    </citation>
    <scope>NUCLEOTIDE SEQUENCE [LARGE SCALE GENOMIC DNA]</scope>
    <source>
        <strain evidence="1 2">Dia-1</strain>
    </source>
</reference>
<gene>
    <name evidence="1" type="ORF">VZ95_10840</name>
</gene>
<accession>A0A0F3IS72</accession>
<dbReference type="AlphaFoldDB" id="A0A0F3IS72"/>
<dbReference type="Gene3D" id="3.30.230.10">
    <property type="match status" value="1"/>
</dbReference>
<evidence type="ECO:0000313" key="2">
    <source>
        <dbReference type="Proteomes" id="UP000033774"/>
    </source>
</evidence>